<evidence type="ECO:0000259" key="1">
    <source>
        <dbReference type="Pfam" id="PF00534"/>
    </source>
</evidence>
<dbReference type="PANTHER" id="PTHR46660:SF2">
    <property type="entry name" value="GLYCOSYLTRANSFERASE 1 DOMAIN-CONTAINING PROTEIN 1"/>
    <property type="match status" value="1"/>
</dbReference>
<dbReference type="InterPro" id="IPR001296">
    <property type="entry name" value="Glyco_trans_1"/>
</dbReference>
<dbReference type="InterPro" id="IPR052622">
    <property type="entry name" value="Glycosyltransferase_G1"/>
</dbReference>
<name>A0ABS2DIJ2_9BACI</name>
<keyword evidence="3" id="KW-1185">Reference proteome</keyword>
<comment type="caution">
    <text evidence="2">The sequence shown here is derived from an EMBL/GenBank/DDBJ whole genome shotgun (WGS) entry which is preliminary data.</text>
</comment>
<proteinExistence type="predicted"/>
<dbReference type="Pfam" id="PF00534">
    <property type="entry name" value="Glycos_transf_1"/>
    <property type="match status" value="1"/>
</dbReference>
<dbReference type="CDD" id="cd03801">
    <property type="entry name" value="GT4_PimA-like"/>
    <property type="match status" value="1"/>
</dbReference>
<accession>A0ABS2DIJ2</accession>
<dbReference type="Proteomes" id="UP001518925">
    <property type="component" value="Unassembled WGS sequence"/>
</dbReference>
<reference evidence="2 3" key="1">
    <citation type="submission" date="2021-02" db="EMBL/GenBank/DDBJ databases">
        <title>Bacillus sp. RD4P76, an endophyte from a halophyte.</title>
        <authorList>
            <person name="Sun J.-Q."/>
        </authorList>
    </citation>
    <scope>NUCLEOTIDE SEQUENCE [LARGE SCALE GENOMIC DNA]</scope>
    <source>
        <strain evidence="2 3">RD4P76</strain>
    </source>
</reference>
<dbReference type="Gene3D" id="3.40.50.2000">
    <property type="entry name" value="Glycogen Phosphorylase B"/>
    <property type="match status" value="2"/>
</dbReference>
<sequence>MNKKIAFFTPYYKSNRGNATTTKRIVHGLKEAGIDVHVFPYLEERWTDKKEEILKECEIYHILHLYRFAKWNMCRELPLDKPYILTNGGTDINHDLANPAQLEEMKKMIEGAAFISVFTQDGKEKVLAAYPNSSVEIIPQSVWFENEQKLSLEVPAGKPIILLPAGLRAVKDPLYVWDEIQGLKMHFPDLQFIIAGVVIEEEVSKEVLRLCQNHDWVHFLEDVPFSQMKSLYEQADLTINTSISEGQPSSIMEAMYCGCPVLVRNNEGNISVVDHNRTGLVFTNKSEFVEMAYSLLTDVVKTNQLTQCAKQYILDHHSLEKEIEHYIALYNQLV</sequence>
<feature type="domain" description="Glycosyl transferase family 1" evidence="1">
    <location>
        <begin position="147"/>
        <end position="309"/>
    </location>
</feature>
<dbReference type="PANTHER" id="PTHR46660">
    <property type="match status" value="1"/>
</dbReference>
<protein>
    <submittedName>
        <fullName evidence="2">Glycosyltransferase family 4 protein</fullName>
    </submittedName>
</protein>
<dbReference type="RefSeq" id="WP_204203682.1">
    <property type="nucleotide sequence ID" value="NZ_JAFELM010000031.1"/>
</dbReference>
<organism evidence="2 3">
    <name type="scientific">Bacillus suaedaesalsae</name>
    <dbReference type="NCBI Taxonomy" id="2810349"/>
    <lineage>
        <taxon>Bacteria</taxon>
        <taxon>Bacillati</taxon>
        <taxon>Bacillota</taxon>
        <taxon>Bacilli</taxon>
        <taxon>Bacillales</taxon>
        <taxon>Bacillaceae</taxon>
        <taxon>Bacillus</taxon>
    </lineage>
</organism>
<evidence type="ECO:0000313" key="3">
    <source>
        <dbReference type="Proteomes" id="UP001518925"/>
    </source>
</evidence>
<evidence type="ECO:0000313" key="2">
    <source>
        <dbReference type="EMBL" id="MBM6618319.1"/>
    </source>
</evidence>
<dbReference type="SUPFAM" id="SSF53756">
    <property type="entry name" value="UDP-Glycosyltransferase/glycogen phosphorylase"/>
    <property type="match status" value="1"/>
</dbReference>
<gene>
    <name evidence="2" type="ORF">JR050_11685</name>
</gene>
<dbReference type="EMBL" id="JAFELM010000031">
    <property type="protein sequence ID" value="MBM6618319.1"/>
    <property type="molecule type" value="Genomic_DNA"/>
</dbReference>